<gene>
    <name evidence="1" type="ORF">ABC977_03255</name>
</gene>
<protein>
    <submittedName>
        <fullName evidence="1">DUF4390 domain-containing protein</fullName>
    </submittedName>
</protein>
<keyword evidence="2" id="KW-1185">Reference proteome</keyword>
<accession>A0ABV4BAG1</accession>
<reference evidence="1 2" key="1">
    <citation type="submission" date="2024-05" db="EMBL/GenBank/DDBJ databases">
        <title>Genome Sequence and Characterization of the New Strain Purple Sulfur Bacterium of Genus Thioalkalicoccus.</title>
        <authorList>
            <person name="Bryantseva I.A."/>
            <person name="Kyndt J.A."/>
            <person name="Imhoff J.F."/>
        </authorList>
    </citation>
    <scope>NUCLEOTIDE SEQUENCE [LARGE SCALE GENOMIC DNA]</scope>
    <source>
        <strain evidence="1 2">Um2</strain>
    </source>
</reference>
<evidence type="ECO:0000313" key="2">
    <source>
        <dbReference type="Proteomes" id="UP001564408"/>
    </source>
</evidence>
<dbReference type="RefSeq" id="WP_369665806.1">
    <property type="nucleotide sequence ID" value="NZ_JBDKXB010000003.1"/>
</dbReference>
<sequence length="187" mass="21467">MTRRQRLVALVCVGWLLAIGLAAPVAAFQVERASTQLIDGTYWLDAFIDFRFTDQALEALENGVPLTIALHTRIRRKGARIWEESLFDQAIHYTIRYKPLSERYSVEPPAGGEVRSFVTRDAALRALGTVSRLRLISNERLDPDSRYQFHLRVSLDIDALPLPLRPMAYLRPSWRLHSGWSKWPLEP</sequence>
<proteinExistence type="predicted"/>
<organism evidence="1 2">
    <name type="scientific">Thioalkalicoccus limnaeus</name>
    <dbReference type="NCBI Taxonomy" id="120681"/>
    <lineage>
        <taxon>Bacteria</taxon>
        <taxon>Pseudomonadati</taxon>
        <taxon>Pseudomonadota</taxon>
        <taxon>Gammaproteobacteria</taxon>
        <taxon>Chromatiales</taxon>
        <taxon>Chromatiaceae</taxon>
        <taxon>Thioalkalicoccus</taxon>
    </lineage>
</organism>
<dbReference type="Proteomes" id="UP001564408">
    <property type="component" value="Unassembled WGS sequence"/>
</dbReference>
<name>A0ABV4BAG1_9GAMM</name>
<dbReference type="EMBL" id="JBDKXB010000003">
    <property type="protein sequence ID" value="MEY6431421.1"/>
    <property type="molecule type" value="Genomic_DNA"/>
</dbReference>
<dbReference type="InterPro" id="IPR025500">
    <property type="entry name" value="DUF4390"/>
</dbReference>
<evidence type="ECO:0000313" key="1">
    <source>
        <dbReference type="EMBL" id="MEY6431421.1"/>
    </source>
</evidence>
<comment type="caution">
    <text evidence="1">The sequence shown here is derived from an EMBL/GenBank/DDBJ whole genome shotgun (WGS) entry which is preliminary data.</text>
</comment>
<dbReference type="Pfam" id="PF14334">
    <property type="entry name" value="DUF4390"/>
    <property type="match status" value="1"/>
</dbReference>